<keyword evidence="3" id="KW-1185">Reference proteome</keyword>
<reference evidence="2 3" key="1">
    <citation type="submission" date="2015-01" db="EMBL/GenBank/DDBJ databases">
        <title>Deinococcus soli/N5/whole genome sequencing.</title>
        <authorList>
            <person name="Kim M.K."/>
            <person name="Srinivasan S."/>
            <person name="Lee J.-J."/>
        </authorList>
    </citation>
    <scope>NUCLEOTIDE SEQUENCE [LARGE SCALE GENOMIC DNA]</scope>
    <source>
        <strain evidence="2 3">N5</strain>
    </source>
</reference>
<protein>
    <submittedName>
        <fullName evidence="2">Uncharacterized protein</fullName>
    </submittedName>
</protein>
<dbReference type="KEGG" id="dch:SY84_03225"/>
<sequence>MKRFQLPTTMLGLTVLLTACPQPTTPDATVSLTVALTGVTSAPIKITNTTSGAALFNGNLDTGKVFTNLTAGTTVKIEPGTLNGFTTPAAQTVTLDSSKTASVEYKALPGAPVQPARIQGPVSDLPTGAATGVLGNSYEVDTNSEGAVSGSGLDLPLTRAPSSRLSTLLPTGNSGCQATVTASVNPNIALFTEVNLLSPKMDYLGTVTEQIVAGGTMTGSQVARLYSDRAATVKGTLTCPASNGATLTVNLDVTLTAGWNAVEYASGQNQLTLRTLGGGARSTLKATRAPGMVSVALQKPVEFTSDADVAVAARIYQDGGYTGEISLSTDVPGLTIEPRTVTLTAATLTSQEAQATAAYLRRLGVTPQRLDTTLTFRYSGAGNLESTPFQIVARDAAGKQVGAGNSTVTVKRPGLALSLFPSEVQMFPGDTRDVNVTANGIGGFTGNVTYTLTGLPAGLSAQPVTANLNGFSFVTLKVVGDGTVKPGTYPITVTGVSADKTASATGQLIVRAPTVTLSFSGYGFSVSQGATASVPVTVSTTNGFSGTTTVTLTDLPAGVSATPKTVTVTPGASTQVMVPVQATADAALGNATVKASSPNLDQYASPTATLSVRPARATLPVPGTVLGAAQATAGAWVATDGAFDTTTNQYQTKVTRVSATGQALTSAVVPGSSATRLIQMDGGVLALSTDGAVKATLITEAGAVTPLSAPALGSVVALSGSADSKGRVWFVRSTYSAGAVTYALHTWTTATGEIAPVNVNLGSVGSFYGNQNFFFSPDRQKLVLIVPGYPGSIFRIDTATLTATKVDTTVPASSAAITDSGTLWLSAYGTLSRVNSDGTVTQFDGISTGELLGFDRKTTGTLWGKDTSGVYRVDVSAAKPTSTFVSLGDVKGAALNADGGLLAIWNPQYSDPAAISLLK</sequence>
<dbReference type="EMBL" id="CP011389">
    <property type="protein sequence ID" value="AKH16229.1"/>
    <property type="molecule type" value="Genomic_DNA"/>
</dbReference>
<dbReference type="InterPro" id="IPR013783">
    <property type="entry name" value="Ig-like_fold"/>
</dbReference>
<keyword evidence="1" id="KW-0732">Signal</keyword>
<dbReference type="Gene3D" id="2.130.10.10">
    <property type="entry name" value="YVTN repeat-like/Quinoprotein amine dehydrogenase"/>
    <property type="match status" value="1"/>
</dbReference>
<evidence type="ECO:0000256" key="1">
    <source>
        <dbReference type="SAM" id="SignalP"/>
    </source>
</evidence>
<proteinExistence type="predicted"/>
<dbReference type="PATRIC" id="fig|1309411.5.peg.673"/>
<organism evidence="2 3">
    <name type="scientific">Deinococcus soli</name>
    <name type="common">ex Cha et al. 2016</name>
    <dbReference type="NCBI Taxonomy" id="1309411"/>
    <lineage>
        <taxon>Bacteria</taxon>
        <taxon>Thermotogati</taxon>
        <taxon>Deinococcota</taxon>
        <taxon>Deinococci</taxon>
        <taxon>Deinococcales</taxon>
        <taxon>Deinococcaceae</taxon>
        <taxon>Deinococcus</taxon>
    </lineage>
</organism>
<gene>
    <name evidence="2" type="ORF">SY84_03225</name>
</gene>
<evidence type="ECO:0000313" key="3">
    <source>
        <dbReference type="Proteomes" id="UP000034024"/>
    </source>
</evidence>
<dbReference type="SUPFAM" id="SSF63829">
    <property type="entry name" value="Calcium-dependent phosphotriesterase"/>
    <property type="match status" value="1"/>
</dbReference>
<feature type="chain" id="PRO_5002517070" evidence="1">
    <location>
        <begin position="22"/>
        <end position="919"/>
    </location>
</feature>
<dbReference type="Gene3D" id="2.60.40.10">
    <property type="entry name" value="Immunoglobulins"/>
    <property type="match status" value="1"/>
</dbReference>
<accession>A0A0F7JLP2</accession>
<dbReference type="RefSeq" id="WP_046842804.1">
    <property type="nucleotide sequence ID" value="NZ_CP011389.1"/>
</dbReference>
<dbReference type="AlphaFoldDB" id="A0A0F7JLP2"/>
<dbReference type="OrthoDB" id="59988at2"/>
<feature type="signal peptide" evidence="1">
    <location>
        <begin position="1"/>
        <end position="21"/>
    </location>
</feature>
<dbReference type="InterPro" id="IPR015943">
    <property type="entry name" value="WD40/YVTN_repeat-like_dom_sf"/>
</dbReference>
<evidence type="ECO:0000313" key="2">
    <source>
        <dbReference type="EMBL" id="AKH16229.1"/>
    </source>
</evidence>
<name>A0A0F7JLP2_9DEIO</name>
<dbReference type="Proteomes" id="UP000034024">
    <property type="component" value="Chromosome"/>
</dbReference>
<dbReference type="PROSITE" id="PS51257">
    <property type="entry name" value="PROKAR_LIPOPROTEIN"/>
    <property type="match status" value="1"/>
</dbReference>